<keyword evidence="2" id="KW-1185">Reference proteome</keyword>
<dbReference type="Gene3D" id="3.40.630.30">
    <property type="match status" value="1"/>
</dbReference>
<organism evidence="1 2">
    <name type="scientific">Amycolatopsis tolypomycina</name>
    <dbReference type="NCBI Taxonomy" id="208445"/>
    <lineage>
        <taxon>Bacteria</taxon>
        <taxon>Bacillati</taxon>
        <taxon>Actinomycetota</taxon>
        <taxon>Actinomycetes</taxon>
        <taxon>Pseudonocardiales</taxon>
        <taxon>Pseudonocardiaceae</taxon>
        <taxon>Amycolatopsis</taxon>
    </lineage>
</organism>
<proteinExistence type="predicted"/>
<protein>
    <recommendedName>
        <fullName evidence="3">GNAT family N-acetyltransferase</fullName>
    </recommendedName>
</protein>
<evidence type="ECO:0000313" key="1">
    <source>
        <dbReference type="EMBL" id="SEB37687.1"/>
    </source>
</evidence>
<dbReference type="Proteomes" id="UP000199622">
    <property type="component" value="Unassembled WGS sequence"/>
</dbReference>
<name>A0A1H4IUK8_9PSEU</name>
<dbReference type="EMBL" id="FNSO01000003">
    <property type="protein sequence ID" value="SEB37687.1"/>
    <property type="molecule type" value="Genomic_DNA"/>
</dbReference>
<evidence type="ECO:0000313" key="2">
    <source>
        <dbReference type="Proteomes" id="UP000199622"/>
    </source>
</evidence>
<gene>
    <name evidence="1" type="ORF">SAMN04489727_1120</name>
</gene>
<accession>A0A1H4IUK8</accession>
<dbReference type="AlphaFoldDB" id="A0A1H4IUK8"/>
<feature type="non-terminal residue" evidence="1">
    <location>
        <position position="1"/>
    </location>
</feature>
<evidence type="ECO:0008006" key="3">
    <source>
        <dbReference type="Google" id="ProtNLM"/>
    </source>
</evidence>
<reference evidence="2" key="1">
    <citation type="submission" date="2016-10" db="EMBL/GenBank/DDBJ databases">
        <authorList>
            <person name="Varghese N."/>
            <person name="Submissions S."/>
        </authorList>
    </citation>
    <scope>NUCLEOTIDE SEQUENCE [LARGE SCALE GENOMIC DNA]</scope>
    <source>
        <strain evidence="2">DSM 44544</strain>
    </source>
</reference>
<sequence length="43" mass="4554">LTREVHEAGAHTAFLTPGDLGIGNVYARVGYRPAGECVHLSMS</sequence>